<proteinExistence type="predicted"/>
<protein>
    <submittedName>
        <fullName evidence="2">Vanadium-dependent haloperoxidase</fullName>
    </submittedName>
</protein>
<dbReference type="InterPro" id="IPR052559">
    <property type="entry name" value="V-haloperoxidase"/>
</dbReference>
<dbReference type="SUPFAM" id="SSF48317">
    <property type="entry name" value="Acid phosphatase/Vanadium-dependent haloperoxidase"/>
    <property type="match status" value="1"/>
</dbReference>
<sequence>MDLLKKWNEIPYAGEQVPPTNPEEPSAGSWVTHYIKTNEIGEFFYKNGKKIQLDIRNPSTIDWKPQLAIVKKTLENLTPHQMEVAKYWGTGVPTKQFVPIMDRLIDTYKVPAPRAARILAAVLAAVNDAFVVTWKCKFDWQVARPNQLDQSLETILCTPRHPTYPSGHATIAGCVEQVLGYFFPGEAKKLRKMSEECSDSRLYAGVHFPLDNSEGLRLGRQIGRIVVEELKKDKNEENRKIDKPYRENRNAVINPPPYEQVIPYEFANNCTSLLTNNKKDDLPTNNTTKPTLFY</sequence>
<dbReference type="RefSeq" id="WP_193538050.1">
    <property type="nucleotide sequence ID" value="NZ_JADCLJ010000022.1"/>
</dbReference>
<evidence type="ECO:0000259" key="1">
    <source>
        <dbReference type="Pfam" id="PF01569"/>
    </source>
</evidence>
<dbReference type="CDD" id="cd03398">
    <property type="entry name" value="PAP2_haloperoxidase"/>
    <property type="match status" value="1"/>
</dbReference>
<dbReference type="InterPro" id="IPR000326">
    <property type="entry name" value="PAP2/HPO"/>
</dbReference>
<comment type="caution">
    <text evidence="2">The sequence shown here is derived from an EMBL/GenBank/DDBJ whole genome shotgun (WGS) entry which is preliminary data.</text>
</comment>
<keyword evidence="3" id="KW-1185">Reference proteome</keyword>
<organism evidence="2 3">
    <name type="scientific">Litchfieldia luteola</name>
    <dbReference type="NCBI Taxonomy" id="682179"/>
    <lineage>
        <taxon>Bacteria</taxon>
        <taxon>Bacillati</taxon>
        <taxon>Bacillota</taxon>
        <taxon>Bacilli</taxon>
        <taxon>Bacillales</taxon>
        <taxon>Bacillaceae</taxon>
        <taxon>Litchfieldia</taxon>
    </lineage>
</organism>
<dbReference type="InterPro" id="IPR036938">
    <property type="entry name" value="PAP2/HPO_sf"/>
</dbReference>
<dbReference type="PANTHER" id="PTHR34599:SF1">
    <property type="entry name" value="PHOSPHATIDIC ACID PHOSPHATASE TYPE 2_HALOPEROXIDASE DOMAIN-CONTAINING PROTEIN"/>
    <property type="match status" value="1"/>
</dbReference>
<gene>
    <name evidence="2" type="ORF">IMZ08_15370</name>
</gene>
<name>A0ABR9QLQ5_9BACI</name>
<dbReference type="Gene3D" id="1.10.606.20">
    <property type="match status" value="1"/>
</dbReference>
<dbReference type="Pfam" id="PF01569">
    <property type="entry name" value="PAP2"/>
    <property type="match status" value="1"/>
</dbReference>
<accession>A0ABR9QLQ5</accession>
<evidence type="ECO:0000313" key="2">
    <source>
        <dbReference type="EMBL" id="MBE4909431.1"/>
    </source>
</evidence>
<reference evidence="2 3" key="1">
    <citation type="submission" date="2020-10" db="EMBL/GenBank/DDBJ databases">
        <title>Bacillus sp. HD4P25, an endophyte from a halophyte.</title>
        <authorList>
            <person name="Sun J.-Q."/>
        </authorList>
    </citation>
    <scope>NUCLEOTIDE SEQUENCE [LARGE SCALE GENOMIC DNA]</scope>
    <source>
        <strain evidence="2 3">YIM 93174</strain>
    </source>
</reference>
<feature type="domain" description="Phosphatidic acid phosphatase type 2/haloperoxidase" evidence="1">
    <location>
        <begin position="121"/>
        <end position="226"/>
    </location>
</feature>
<dbReference type="EMBL" id="JADCLJ010000022">
    <property type="protein sequence ID" value="MBE4909431.1"/>
    <property type="molecule type" value="Genomic_DNA"/>
</dbReference>
<dbReference type="Proteomes" id="UP001516662">
    <property type="component" value="Unassembled WGS sequence"/>
</dbReference>
<dbReference type="PANTHER" id="PTHR34599">
    <property type="entry name" value="PEROXIDASE-RELATED"/>
    <property type="match status" value="1"/>
</dbReference>
<evidence type="ECO:0000313" key="3">
    <source>
        <dbReference type="Proteomes" id="UP001516662"/>
    </source>
</evidence>